<evidence type="ECO:0000256" key="1">
    <source>
        <dbReference type="ARBA" id="ARBA00006432"/>
    </source>
</evidence>
<evidence type="ECO:0000259" key="3">
    <source>
        <dbReference type="Pfam" id="PF00501"/>
    </source>
</evidence>
<dbReference type="RefSeq" id="WP_073256660.1">
    <property type="nucleotide sequence ID" value="NZ_FRCS01000003.1"/>
</dbReference>
<dbReference type="STRING" id="134849.SAMN05443668_103530"/>
<dbReference type="PANTHER" id="PTHR43201">
    <property type="entry name" value="ACYL-COA SYNTHETASE"/>
    <property type="match status" value="1"/>
</dbReference>
<feature type="domain" description="AMP-binding enzyme C-terminal" evidence="4">
    <location>
        <begin position="429"/>
        <end position="506"/>
    </location>
</feature>
<feature type="domain" description="AMP-dependent synthetase/ligase" evidence="3">
    <location>
        <begin position="20"/>
        <end position="378"/>
    </location>
</feature>
<sequence>MIADNAPWLLTASTFADLIDARADATPDAPLLIEADGTTVTCAQFADRSRRVAAALSAEGIGPGTRVAWQLPTRTSTLLVMAALRRLGAVQAPIIPLYREREVSAALAGSGAEVFLVPGIWRGTDYVELAARVAAAGGPSPRTVVIDASAPEAAPVGLAAQPADPDQVAWIYFTSGSTGAPKGAQHTDATLLSTGLGFAGHGELGRTDGEVAAIGFPVAHVGGVEYLIAMLAGGFPALLLEAFVPAEAVPLFRRYGVTTTGGAPPFYSALVAVARANPGEPVLPTLRTLKGGGAPCSPALFGEVRDVLDAVLAHDYGMTEVPMIAVARPSDPPDVLAATDGRVLPGNTVRLVDADGTPVAPGQIGEVQVSGAGVCRGYTDPAETAAAFTDDGWFRTGDLGRFHPDGPIEVVGRVKDLIIRNAENIAPQEIEQLLASHPAVAEVAVIGVPDAVRGERVCAVVAPPAGHPDPDLATLNAWLLDAGLMKQKLPEQLEVVDALPRTGLAKVAKSELRRRYATSGPV</sequence>
<evidence type="ECO:0000313" key="5">
    <source>
        <dbReference type="EMBL" id="SHN18856.1"/>
    </source>
</evidence>
<dbReference type="PANTHER" id="PTHR43201:SF5">
    <property type="entry name" value="MEDIUM-CHAIN ACYL-COA LIGASE ACSF2, MITOCHONDRIAL"/>
    <property type="match status" value="1"/>
</dbReference>
<dbReference type="PROSITE" id="PS00455">
    <property type="entry name" value="AMP_BINDING"/>
    <property type="match status" value="1"/>
</dbReference>
<evidence type="ECO:0000313" key="6">
    <source>
        <dbReference type="Proteomes" id="UP000184440"/>
    </source>
</evidence>
<accession>A0A1M7PNR4</accession>
<comment type="similarity">
    <text evidence="1">Belongs to the ATP-dependent AMP-binding enzyme family.</text>
</comment>
<keyword evidence="6" id="KW-1185">Reference proteome</keyword>
<keyword evidence="2 5" id="KW-0436">Ligase</keyword>
<dbReference type="GO" id="GO:0006631">
    <property type="term" value="P:fatty acid metabolic process"/>
    <property type="evidence" value="ECO:0007669"/>
    <property type="project" value="TreeGrafter"/>
</dbReference>
<dbReference type="OrthoDB" id="9803968at2"/>
<dbReference type="Gene3D" id="3.40.50.12780">
    <property type="entry name" value="N-terminal domain of ligase-like"/>
    <property type="match status" value="1"/>
</dbReference>
<gene>
    <name evidence="5" type="ORF">SAMN05443668_103530</name>
</gene>
<dbReference type="InterPro" id="IPR045851">
    <property type="entry name" value="AMP-bd_C_sf"/>
</dbReference>
<protein>
    <submittedName>
        <fullName evidence="5">Acyl-CoA synthetase (AMP-forming)/AMP-acid ligase II</fullName>
    </submittedName>
</protein>
<dbReference type="Pfam" id="PF13193">
    <property type="entry name" value="AMP-binding_C"/>
    <property type="match status" value="1"/>
</dbReference>
<dbReference type="GO" id="GO:0031956">
    <property type="term" value="F:medium-chain fatty acid-CoA ligase activity"/>
    <property type="evidence" value="ECO:0007669"/>
    <property type="project" value="TreeGrafter"/>
</dbReference>
<evidence type="ECO:0000259" key="4">
    <source>
        <dbReference type="Pfam" id="PF13193"/>
    </source>
</evidence>
<reference evidence="5 6" key="1">
    <citation type="submission" date="2016-11" db="EMBL/GenBank/DDBJ databases">
        <authorList>
            <person name="Jaros S."/>
            <person name="Januszkiewicz K."/>
            <person name="Wedrychowicz H."/>
        </authorList>
    </citation>
    <scope>NUCLEOTIDE SEQUENCE [LARGE SCALE GENOMIC DNA]</scope>
    <source>
        <strain evidence="5 6">DSM 46144</strain>
    </source>
</reference>
<dbReference type="InterPro" id="IPR042099">
    <property type="entry name" value="ANL_N_sf"/>
</dbReference>
<evidence type="ECO:0000256" key="2">
    <source>
        <dbReference type="ARBA" id="ARBA00022598"/>
    </source>
</evidence>
<dbReference type="EMBL" id="FRCS01000003">
    <property type="protein sequence ID" value="SHN18856.1"/>
    <property type="molecule type" value="Genomic_DNA"/>
</dbReference>
<dbReference type="InterPro" id="IPR020845">
    <property type="entry name" value="AMP-binding_CS"/>
</dbReference>
<dbReference type="AlphaFoldDB" id="A0A1M7PNR4"/>
<dbReference type="Proteomes" id="UP000184440">
    <property type="component" value="Unassembled WGS sequence"/>
</dbReference>
<organism evidence="5 6">
    <name type="scientific">Cryptosporangium aurantiacum</name>
    <dbReference type="NCBI Taxonomy" id="134849"/>
    <lineage>
        <taxon>Bacteria</taxon>
        <taxon>Bacillati</taxon>
        <taxon>Actinomycetota</taxon>
        <taxon>Actinomycetes</taxon>
        <taxon>Cryptosporangiales</taxon>
        <taxon>Cryptosporangiaceae</taxon>
        <taxon>Cryptosporangium</taxon>
    </lineage>
</organism>
<proteinExistence type="inferred from homology"/>
<dbReference type="SUPFAM" id="SSF56801">
    <property type="entry name" value="Acetyl-CoA synthetase-like"/>
    <property type="match status" value="1"/>
</dbReference>
<dbReference type="Pfam" id="PF00501">
    <property type="entry name" value="AMP-binding"/>
    <property type="match status" value="1"/>
</dbReference>
<dbReference type="Gene3D" id="3.30.300.30">
    <property type="match status" value="1"/>
</dbReference>
<name>A0A1M7PNR4_9ACTN</name>
<dbReference type="InterPro" id="IPR000873">
    <property type="entry name" value="AMP-dep_synth/lig_dom"/>
</dbReference>
<dbReference type="InterPro" id="IPR025110">
    <property type="entry name" value="AMP-bd_C"/>
</dbReference>